<dbReference type="PANTHER" id="PTHR33371">
    <property type="entry name" value="INTERMEMBRANE PHOSPHOLIPID TRANSPORT SYSTEM BINDING PROTEIN MLAD-RELATED"/>
    <property type="match status" value="1"/>
</dbReference>
<evidence type="ECO:0000259" key="2">
    <source>
        <dbReference type="Pfam" id="PF02470"/>
    </source>
</evidence>
<comment type="caution">
    <text evidence="4">The sequence shown here is derived from an EMBL/GenBank/DDBJ whole genome shotgun (WGS) entry which is preliminary data.</text>
</comment>
<dbReference type="InterPro" id="IPR005693">
    <property type="entry name" value="Mce"/>
</dbReference>
<dbReference type="EMBL" id="MVHS01000045">
    <property type="protein sequence ID" value="ORA67106.1"/>
    <property type="molecule type" value="Genomic_DNA"/>
</dbReference>
<reference evidence="4 5" key="1">
    <citation type="submission" date="2016-12" db="EMBL/GenBank/DDBJ databases">
        <title>The new phylogeny of genus Mycobacterium.</title>
        <authorList>
            <person name="Tortoli E."/>
            <person name="Trovato A."/>
            <person name="Cirillo D.M."/>
        </authorList>
    </citation>
    <scope>NUCLEOTIDE SEQUENCE [LARGE SCALE GENOMIC DNA]</scope>
    <source>
        <strain evidence="4 5">DSM 45130</strain>
    </source>
</reference>
<dbReference type="GO" id="GO:0005576">
    <property type="term" value="C:extracellular region"/>
    <property type="evidence" value="ECO:0007669"/>
    <property type="project" value="TreeGrafter"/>
</dbReference>
<evidence type="ECO:0000313" key="4">
    <source>
        <dbReference type="EMBL" id="ORA67106.1"/>
    </source>
</evidence>
<dbReference type="AlphaFoldDB" id="A0A1X0D3X1"/>
<dbReference type="STRING" id="444597.BST26_16155"/>
<keyword evidence="5" id="KW-1185">Reference proteome</keyword>
<dbReference type="OrthoDB" id="4741753at2"/>
<evidence type="ECO:0000256" key="1">
    <source>
        <dbReference type="SAM" id="MobiDB-lite"/>
    </source>
</evidence>
<sequence length="482" mass="51359">MHLTRTIRIQLALFTVLALLAMTVMGLKFVRLPERLFGIGRYTVTLELPTAAGLYATGNVTYRGVEVGRVQSVELTDTGVAATLSLTSGIDIPSNLRAEVHSQSAIGEQYVLLLPRTGDAPPLRDGDVIAAADTSVPTDINTILGQVVTGLQAIPKENLKTVIDESSTAVGGLGPELNRLVDGSIALSIDARDNLDPMIALIEKSGPVMDSQSHTAGAINTWTSNLAGLTTGLKNRDADLTGLLVDGGTGLAEGTKLIAELRPTLPILLTNMVSIGQVALTYQPNIEQLLVLFPQVTAEAGGTFVANKNTKQDYRGEYLSFNLNLNLPPPCTTGFLPADQRRTPVSEDYPDRPAGDLYCRTPQNGAYNVRGAKNAPCATRPGKRAPTVKLCESNEEYVPLNDGDNWKGDPNATWTNQDIPQFPPGTAPAPRAVDVRPPIAIAEYNPATGSYTGPDGRSYTQTDLGRHAGDQTWQSMLAPPGQ</sequence>
<dbReference type="InterPro" id="IPR052336">
    <property type="entry name" value="MlaD_Phospholipid_Transporter"/>
</dbReference>
<organism evidence="4 5">
    <name type="scientific">Mycolicibacterium insubricum</name>
    <dbReference type="NCBI Taxonomy" id="444597"/>
    <lineage>
        <taxon>Bacteria</taxon>
        <taxon>Bacillati</taxon>
        <taxon>Actinomycetota</taxon>
        <taxon>Actinomycetes</taxon>
        <taxon>Mycobacteriales</taxon>
        <taxon>Mycobacteriaceae</taxon>
        <taxon>Mycolicibacterium</taxon>
    </lineage>
</organism>
<dbReference type="InterPro" id="IPR024516">
    <property type="entry name" value="Mce_C"/>
</dbReference>
<dbReference type="RefSeq" id="WP_083032351.1">
    <property type="nucleotide sequence ID" value="NZ_AP022618.1"/>
</dbReference>
<dbReference type="PANTHER" id="PTHR33371:SF16">
    <property type="entry name" value="MCE-FAMILY PROTEIN MCE3F"/>
    <property type="match status" value="1"/>
</dbReference>
<name>A0A1X0D3X1_9MYCO</name>
<feature type="region of interest" description="Disordered" evidence="1">
    <location>
        <begin position="444"/>
        <end position="482"/>
    </location>
</feature>
<dbReference type="Pfam" id="PF11887">
    <property type="entry name" value="Mce4_CUP1"/>
    <property type="match status" value="1"/>
</dbReference>
<feature type="domain" description="Mammalian cell entry C-terminal" evidence="3">
    <location>
        <begin position="121"/>
        <end position="296"/>
    </location>
</feature>
<evidence type="ECO:0000313" key="5">
    <source>
        <dbReference type="Proteomes" id="UP000192801"/>
    </source>
</evidence>
<feature type="compositionally biased region" description="Basic and acidic residues" evidence="1">
    <location>
        <begin position="339"/>
        <end position="354"/>
    </location>
</feature>
<feature type="domain" description="Mce/MlaD" evidence="2">
    <location>
        <begin position="41"/>
        <end position="115"/>
    </location>
</feature>
<dbReference type="NCBIfam" id="TIGR00996">
    <property type="entry name" value="Mtu_fam_mce"/>
    <property type="match status" value="1"/>
</dbReference>
<accession>A0A1X0D3X1</accession>
<dbReference type="InterPro" id="IPR003399">
    <property type="entry name" value="Mce/MlaD"/>
</dbReference>
<dbReference type="Pfam" id="PF02470">
    <property type="entry name" value="MlaD"/>
    <property type="match status" value="1"/>
</dbReference>
<evidence type="ECO:0000259" key="3">
    <source>
        <dbReference type="Pfam" id="PF11887"/>
    </source>
</evidence>
<feature type="region of interest" description="Disordered" evidence="1">
    <location>
        <begin position="336"/>
        <end position="356"/>
    </location>
</feature>
<proteinExistence type="predicted"/>
<gene>
    <name evidence="4" type="ORF">BST26_16155</name>
</gene>
<dbReference type="Proteomes" id="UP000192801">
    <property type="component" value="Unassembled WGS sequence"/>
</dbReference>
<protein>
    <submittedName>
        <fullName evidence="4">Mammalian cell entry protein</fullName>
    </submittedName>
</protein>